<dbReference type="InterPro" id="IPR039426">
    <property type="entry name" value="TonB-dep_rcpt-like"/>
</dbReference>
<dbReference type="InterPro" id="IPR057601">
    <property type="entry name" value="Oar-like_b-barrel"/>
</dbReference>
<evidence type="ECO:0000313" key="9">
    <source>
        <dbReference type="Proteomes" id="UP000676506"/>
    </source>
</evidence>
<dbReference type="Pfam" id="PF25183">
    <property type="entry name" value="OMP_b-brl_4"/>
    <property type="match status" value="1"/>
</dbReference>
<evidence type="ECO:0000256" key="1">
    <source>
        <dbReference type="ARBA" id="ARBA00004571"/>
    </source>
</evidence>
<evidence type="ECO:0000313" key="8">
    <source>
        <dbReference type="EMBL" id="QUW02495.1"/>
    </source>
</evidence>
<dbReference type="Pfam" id="PF13620">
    <property type="entry name" value="CarboxypepD_reg"/>
    <property type="match status" value="1"/>
</dbReference>
<keyword evidence="9" id="KW-1185">Reference proteome</keyword>
<dbReference type="EMBL" id="CP072648">
    <property type="protein sequence ID" value="QUW02495.1"/>
    <property type="molecule type" value="Genomic_DNA"/>
</dbReference>
<dbReference type="InterPro" id="IPR008969">
    <property type="entry name" value="CarboxyPept-like_regulatory"/>
</dbReference>
<sequence length="1069" mass="118210">MSNFLPRLSRFRHVSLALCLSLLWVVGSPALSWGQLTRSAMTGTVTDPTGASIVGARVTVTNQATNQSRETTTNDSGAYRVPALDPGIYRVVVEKDGFKTIEYTDIRMSSATDTGLNVTLEVGEQSDTVTVSADSIVALNRNTPTIGATFDSRRAVELPLAAGRDINNLAVLSPNAFRAPGSSGISVNGQRARNNNFTIDGADNNDASVTIPTIGLAPEAIQEYQIQTNPYNAEFGRNSGGQINVITKSGTNEFHGQAFIYYLGSGLNTLNNLEKQRGLTSQPRFNTNQVGGDFGGRIIRDKTFFYGFFQANLTRTGQLLGPQTRIPTQTGFAALSTVPLRPATSTTPAQTAASRQSILDSIRFLQDVYALNPRFTNLSTININGVPIQTGIVQLPITQPADEYNFIVRGDHQFSASNRLTGRYIFTDSQQPNVVSNLQFGSRFAGAQSIRDQNVIVSDIHTFSPTLLNEFRFGFIRRDLQFPENDPTTPTTNIGGAFTIGGLANFPQGRIQNSFQFQNLLTKQLGNHTLKAGFDIRYVQLDNRAAFDSKGTFTFNNLADFLNNNVFQFQQALQTASFDARQVSQFYFFQDDWRVTPSLTLNLGIRYETNDVPFGFFGARDAQSLSVGVPGPTRRDNNNVAPRLGFAWNPRVEGDGFIATMLGNDRTVFRGGYGMSYDVLFFNILTVNASNFPRVVVGQQNNILDQYPRLLPVTGQPVFNPLATYVNTPENAQNPRSEYYSFNFQRQFFRDFVLEVGYSGSRSFNGINQIHTNFATLTPAQIADAQAGRPVPGVQARRLNPAWGARILISTTARATYNAGYIDLRKRFSYGLQFGLAYTFSKLISDNDESLGVAAIAGPSPQVPQDFTNIRRGERSVSAFDRPHRIAVNFVYEIPWLKNAPRWTEYLFGGWQISGVVERQSGQPFTILTGVDTNGNGVAGDRPNFNPNGTFTLDPVTRNMRTFSNPRTTGQYFVPVVGATGFPLINTVGNGTAPRNSLRGTDFNNTNLSLLKRIKLLERYSFELRADYFNVFNQDFYGIPVNNMNSPDFGRNLNNWGRRTLTLSGRFRF</sequence>
<dbReference type="SUPFAM" id="SSF56935">
    <property type="entry name" value="Porins"/>
    <property type="match status" value="1"/>
</dbReference>
<protein>
    <submittedName>
        <fullName evidence="8">TonB-dependent receptor</fullName>
    </submittedName>
</protein>
<keyword evidence="8" id="KW-0675">Receptor</keyword>
<dbReference type="InterPro" id="IPR036942">
    <property type="entry name" value="Beta-barrel_TonB_sf"/>
</dbReference>
<keyword evidence="4" id="KW-0812">Transmembrane</keyword>
<name>A0ABX8BAB5_9BACT</name>
<accession>A0ABX8BAB5</accession>
<dbReference type="SUPFAM" id="SSF49464">
    <property type="entry name" value="Carboxypeptidase regulatory domain-like"/>
    <property type="match status" value="1"/>
</dbReference>
<keyword evidence="6" id="KW-0998">Cell outer membrane</keyword>
<evidence type="ECO:0000256" key="3">
    <source>
        <dbReference type="ARBA" id="ARBA00022452"/>
    </source>
</evidence>
<dbReference type="PANTHER" id="PTHR30069">
    <property type="entry name" value="TONB-DEPENDENT OUTER MEMBRANE RECEPTOR"/>
    <property type="match status" value="1"/>
</dbReference>
<dbReference type="Gene3D" id="2.40.170.20">
    <property type="entry name" value="TonB-dependent receptor, beta-barrel domain"/>
    <property type="match status" value="1"/>
</dbReference>
<dbReference type="RefSeq" id="WP_211428385.1">
    <property type="nucleotide sequence ID" value="NZ_CP072648.1"/>
</dbReference>
<dbReference type="Gene3D" id="2.60.40.1120">
    <property type="entry name" value="Carboxypeptidase-like, regulatory domain"/>
    <property type="match status" value="1"/>
</dbReference>
<evidence type="ECO:0000256" key="4">
    <source>
        <dbReference type="ARBA" id="ARBA00022692"/>
    </source>
</evidence>
<gene>
    <name evidence="8" type="ORF">J8C06_09080</name>
</gene>
<keyword evidence="5" id="KW-0472">Membrane</keyword>
<dbReference type="PANTHER" id="PTHR30069:SF46">
    <property type="entry name" value="OAR PROTEIN"/>
    <property type="match status" value="1"/>
</dbReference>
<comment type="subcellular location">
    <subcellularLocation>
        <location evidence="1">Cell outer membrane</location>
        <topology evidence="1">Multi-pass membrane protein</topology>
    </subcellularLocation>
</comment>
<keyword evidence="3" id="KW-1134">Transmembrane beta strand</keyword>
<keyword evidence="2" id="KW-0813">Transport</keyword>
<organism evidence="8 9">
    <name type="scientific">Chloracidobacterium validum</name>
    <dbReference type="NCBI Taxonomy" id="2821543"/>
    <lineage>
        <taxon>Bacteria</taxon>
        <taxon>Pseudomonadati</taxon>
        <taxon>Acidobacteriota</taxon>
        <taxon>Terriglobia</taxon>
        <taxon>Terriglobales</taxon>
        <taxon>Acidobacteriaceae</taxon>
        <taxon>Chloracidobacterium</taxon>
    </lineage>
</organism>
<feature type="domain" description="TonB-dependent transporter Oar-like beta-barrel" evidence="7">
    <location>
        <begin position="246"/>
        <end position="1053"/>
    </location>
</feature>
<evidence type="ECO:0000256" key="5">
    <source>
        <dbReference type="ARBA" id="ARBA00023136"/>
    </source>
</evidence>
<proteinExistence type="predicted"/>
<reference evidence="8 9" key="1">
    <citation type="submission" date="2021-03" db="EMBL/GenBank/DDBJ databases">
        <title>Genomic and phenotypic characterization of Chloracidobacterium isolates provides evidence for multiple species.</title>
        <authorList>
            <person name="Saini M.K."/>
            <person name="Costas A.M.G."/>
            <person name="Tank M."/>
            <person name="Bryant D.A."/>
        </authorList>
    </citation>
    <scope>NUCLEOTIDE SEQUENCE [LARGE SCALE GENOMIC DNA]</scope>
    <source>
        <strain evidence="8 9">BV2-C</strain>
    </source>
</reference>
<evidence type="ECO:0000256" key="2">
    <source>
        <dbReference type="ARBA" id="ARBA00022448"/>
    </source>
</evidence>
<evidence type="ECO:0000256" key="6">
    <source>
        <dbReference type="ARBA" id="ARBA00023237"/>
    </source>
</evidence>
<evidence type="ECO:0000259" key="7">
    <source>
        <dbReference type="Pfam" id="PF25183"/>
    </source>
</evidence>
<dbReference type="Proteomes" id="UP000676506">
    <property type="component" value="Chromosome 1"/>
</dbReference>